<dbReference type="RefSeq" id="WP_010877761.1">
    <property type="nucleotide sequence ID" value="NZ_CP006577.1"/>
</dbReference>
<organism evidence="1 2">
    <name type="scientific">Archaeoglobus fulgidus DSM 8774</name>
    <dbReference type="NCBI Taxonomy" id="1344584"/>
    <lineage>
        <taxon>Archaea</taxon>
        <taxon>Methanobacteriati</taxon>
        <taxon>Methanobacteriota</taxon>
        <taxon>Archaeoglobi</taxon>
        <taxon>Archaeoglobales</taxon>
        <taxon>Archaeoglobaceae</taxon>
        <taxon>Archaeoglobus</taxon>
    </lineage>
</organism>
<dbReference type="SMR" id="A0A075WAR7"/>
<sequence>MEAEYAYVDGEVKGNSKVAVSYLKAIRELIEKLEVKELVFESDEYSAVLLSEPVIIFVRVRGDISAAKAHARRILRELGYLEKGNLEEVFELAEKIENMPIEEVVKMLRK</sequence>
<dbReference type="HOGENOM" id="CLU_2165116_0_0_2"/>
<dbReference type="GeneID" id="24793782"/>
<dbReference type="Proteomes" id="UP000028501">
    <property type="component" value="Chromosome"/>
</dbReference>
<dbReference type="KEGG" id="afg:AFULGI_00002360"/>
<reference evidence="1 2" key="1">
    <citation type="submission" date="2013-07" db="EMBL/GenBank/DDBJ databases">
        <title>Genome of Archaeoglobus fulgidus.</title>
        <authorList>
            <person name="Fiebig A."/>
            <person name="Birkeland N.-K."/>
        </authorList>
    </citation>
    <scope>NUCLEOTIDE SEQUENCE [LARGE SCALE GENOMIC DNA]</scope>
    <source>
        <strain evidence="1 2">DSM 8774</strain>
    </source>
</reference>
<protein>
    <submittedName>
        <fullName evidence="1">Uncharacterized protein</fullName>
    </submittedName>
</protein>
<accession>A0A075WAR7</accession>
<evidence type="ECO:0000313" key="1">
    <source>
        <dbReference type="EMBL" id="AIG97066.1"/>
    </source>
</evidence>
<proteinExistence type="predicted"/>
<gene>
    <name evidence="1" type="ORF">AFULGI_00002360</name>
</gene>
<dbReference type="AlphaFoldDB" id="A0A075WAR7"/>
<name>A0A075WAR7_ARCFL</name>
<dbReference type="EMBL" id="CP006577">
    <property type="protein sequence ID" value="AIG97066.1"/>
    <property type="molecule type" value="Genomic_DNA"/>
</dbReference>
<evidence type="ECO:0000313" key="2">
    <source>
        <dbReference type="Proteomes" id="UP000028501"/>
    </source>
</evidence>